<protein>
    <submittedName>
        <fullName evidence="2">Uncharacterized protein</fullName>
    </submittedName>
</protein>
<dbReference type="RefSeq" id="WP_345055227.1">
    <property type="nucleotide sequence ID" value="NZ_BAABDK010000021.1"/>
</dbReference>
<comment type="caution">
    <text evidence="2">The sequence shown here is derived from an EMBL/GenBank/DDBJ whole genome shotgun (WGS) entry which is preliminary data.</text>
</comment>
<sequence>MDAREEKQYAMTTVLVRFLADNAEAIATSEVAAAEAADVAPAYEQLKTAVGAAPLRTQANTQQAGTARTLLLAALPALLGPLRSVASKAADRTLLAHATLSKTQLNNMKPEELRDVSQDLLAAADARAKDLAPYGLSKPVLAQLRALHAAYAQTVRGTAVLIDQRSQGNQSATDLLAALMQQVYELDKPMDVFRFLNPTLFDGYKRARRVGRTGGSGKGPDAMPGLAPTA</sequence>
<proteinExistence type="predicted"/>
<reference evidence="3" key="1">
    <citation type="journal article" date="2019" name="Int. J. Syst. Evol. Microbiol.">
        <title>The Global Catalogue of Microorganisms (GCM) 10K type strain sequencing project: providing services to taxonomists for standard genome sequencing and annotation.</title>
        <authorList>
            <consortium name="The Broad Institute Genomics Platform"/>
            <consortium name="The Broad Institute Genome Sequencing Center for Infectious Disease"/>
            <person name="Wu L."/>
            <person name="Ma J."/>
        </authorList>
    </citation>
    <scope>NUCLEOTIDE SEQUENCE [LARGE SCALE GENOMIC DNA]</scope>
    <source>
        <strain evidence="3">JCM 17225</strain>
    </source>
</reference>
<evidence type="ECO:0000256" key="1">
    <source>
        <dbReference type="SAM" id="MobiDB-lite"/>
    </source>
</evidence>
<dbReference type="Proteomes" id="UP001501469">
    <property type="component" value="Unassembled WGS sequence"/>
</dbReference>
<gene>
    <name evidence="2" type="ORF">GCM10022409_26260</name>
</gene>
<evidence type="ECO:0000313" key="2">
    <source>
        <dbReference type="EMBL" id="GAA4039371.1"/>
    </source>
</evidence>
<evidence type="ECO:0000313" key="3">
    <source>
        <dbReference type="Proteomes" id="UP001501469"/>
    </source>
</evidence>
<organism evidence="2 3">
    <name type="scientific">Hymenobacter glaciei</name>
    <dbReference type="NCBI Taxonomy" id="877209"/>
    <lineage>
        <taxon>Bacteria</taxon>
        <taxon>Pseudomonadati</taxon>
        <taxon>Bacteroidota</taxon>
        <taxon>Cytophagia</taxon>
        <taxon>Cytophagales</taxon>
        <taxon>Hymenobacteraceae</taxon>
        <taxon>Hymenobacter</taxon>
    </lineage>
</organism>
<feature type="region of interest" description="Disordered" evidence="1">
    <location>
        <begin position="210"/>
        <end position="230"/>
    </location>
</feature>
<dbReference type="EMBL" id="BAABDK010000021">
    <property type="protein sequence ID" value="GAA4039371.1"/>
    <property type="molecule type" value="Genomic_DNA"/>
</dbReference>
<name>A0ABP7UB54_9BACT</name>
<keyword evidence="3" id="KW-1185">Reference proteome</keyword>
<accession>A0ABP7UB54</accession>